<dbReference type="SUPFAM" id="SSF51126">
    <property type="entry name" value="Pectin lyase-like"/>
    <property type="match status" value="1"/>
</dbReference>
<evidence type="ECO:0000256" key="2">
    <source>
        <dbReference type="ARBA" id="ARBA00001913"/>
    </source>
</evidence>
<keyword evidence="5 10" id="KW-0964">Secreted</keyword>
<comment type="similarity">
    <text evidence="4 10">Belongs to the polysaccharide lyase 3 family.</text>
</comment>
<evidence type="ECO:0000256" key="6">
    <source>
        <dbReference type="ARBA" id="ARBA00022729"/>
    </source>
</evidence>
<evidence type="ECO:0000256" key="1">
    <source>
        <dbReference type="ARBA" id="ARBA00000695"/>
    </source>
</evidence>
<evidence type="ECO:0000256" key="9">
    <source>
        <dbReference type="ARBA" id="ARBA00025679"/>
    </source>
</evidence>
<evidence type="ECO:0000313" key="12">
    <source>
        <dbReference type="EMBL" id="PSN66036.1"/>
    </source>
</evidence>
<proteinExistence type="inferred from homology"/>
<keyword evidence="8 10" id="KW-0456">Lyase</keyword>
<evidence type="ECO:0000256" key="3">
    <source>
        <dbReference type="ARBA" id="ARBA00004613"/>
    </source>
</evidence>
<dbReference type="InterPro" id="IPR004898">
    <property type="entry name" value="Pectate_lyase_PlyH/PlyE-like"/>
</dbReference>
<dbReference type="AlphaFoldDB" id="A0A2T2NL87"/>
<dbReference type="Proteomes" id="UP000240883">
    <property type="component" value="Unassembled WGS sequence"/>
</dbReference>
<evidence type="ECO:0000256" key="8">
    <source>
        <dbReference type="ARBA" id="ARBA00023239"/>
    </source>
</evidence>
<comment type="function">
    <text evidence="9 10">Pectinolytic enzyme consist of four classes of enzymes: pectin lyase, polygalacturonase, pectin methylesterase and rhamnogalacturonase. Among pectinolytic enzymes, pectin lyase is the most important in depolymerization of pectin, since it cleaves internal glycosidic bonds of highly methylated pectins. Favors pectate, the anion, over pectin, the methyl ester.</text>
</comment>
<keyword evidence="7 10" id="KW-0106">Calcium</keyword>
<gene>
    <name evidence="12" type="ORF">BS50DRAFT_677336</name>
</gene>
<reference evidence="12 13" key="1">
    <citation type="journal article" date="2018" name="Front. Microbiol.">
        <title>Genome-Wide Analysis of Corynespora cassiicola Leaf Fall Disease Putative Effectors.</title>
        <authorList>
            <person name="Lopez D."/>
            <person name="Ribeiro S."/>
            <person name="Label P."/>
            <person name="Fumanal B."/>
            <person name="Venisse J.S."/>
            <person name="Kohler A."/>
            <person name="de Oliveira R.R."/>
            <person name="Labutti K."/>
            <person name="Lipzen A."/>
            <person name="Lail K."/>
            <person name="Bauer D."/>
            <person name="Ohm R.A."/>
            <person name="Barry K.W."/>
            <person name="Spatafora J."/>
            <person name="Grigoriev I.V."/>
            <person name="Martin F.M."/>
            <person name="Pujade-Renaud V."/>
        </authorList>
    </citation>
    <scope>NUCLEOTIDE SEQUENCE [LARGE SCALE GENOMIC DNA]</scope>
    <source>
        <strain evidence="12 13">Philippines</strain>
    </source>
</reference>
<dbReference type="PANTHER" id="PTHR33407">
    <property type="entry name" value="PECTATE LYASE F-RELATED"/>
    <property type="match status" value="1"/>
</dbReference>
<evidence type="ECO:0000256" key="7">
    <source>
        <dbReference type="ARBA" id="ARBA00022837"/>
    </source>
</evidence>
<organism evidence="12 13">
    <name type="scientific">Corynespora cassiicola Philippines</name>
    <dbReference type="NCBI Taxonomy" id="1448308"/>
    <lineage>
        <taxon>Eukaryota</taxon>
        <taxon>Fungi</taxon>
        <taxon>Dikarya</taxon>
        <taxon>Ascomycota</taxon>
        <taxon>Pezizomycotina</taxon>
        <taxon>Dothideomycetes</taxon>
        <taxon>Pleosporomycetidae</taxon>
        <taxon>Pleosporales</taxon>
        <taxon>Corynesporascaceae</taxon>
        <taxon>Corynespora</taxon>
    </lineage>
</organism>
<evidence type="ECO:0000256" key="5">
    <source>
        <dbReference type="ARBA" id="ARBA00022525"/>
    </source>
</evidence>
<comment type="catalytic activity">
    <reaction evidence="1 10">
        <text>Eliminative cleavage of (1-&gt;4)-alpha-D-galacturonan to give oligosaccharides with 4-deoxy-alpha-D-galact-4-enuronosyl groups at their non-reducing ends.</text>
        <dbReference type="EC" id="4.2.2.2"/>
    </reaction>
</comment>
<dbReference type="InterPro" id="IPR012334">
    <property type="entry name" value="Pectin_lyas_fold"/>
</dbReference>
<comment type="cofactor">
    <cofactor evidence="2 10">
        <name>Ca(2+)</name>
        <dbReference type="ChEBI" id="CHEBI:29108"/>
    </cofactor>
</comment>
<accession>A0A2T2NL87</accession>
<dbReference type="InterPro" id="IPR011050">
    <property type="entry name" value="Pectin_lyase_fold/virulence"/>
</dbReference>
<keyword evidence="13" id="KW-1185">Reference proteome</keyword>
<dbReference type="PANTHER" id="PTHR33407:SF9">
    <property type="entry name" value="PECTATE LYASE F-RELATED"/>
    <property type="match status" value="1"/>
</dbReference>
<dbReference type="Pfam" id="PF03211">
    <property type="entry name" value="Pectate_lyase"/>
    <property type="match status" value="1"/>
</dbReference>
<dbReference type="EC" id="4.2.2.2" evidence="10"/>
<name>A0A2T2NL87_CORCC</name>
<dbReference type="Gene3D" id="2.160.20.10">
    <property type="entry name" value="Single-stranded right-handed beta-helix, Pectin lyase-like"/>
    <property type="match status" value="1"/>
</dbReference>
<sequence>MRTAAVALFAGLSAAQNLNIPTRVGTVTALPAAETIKAGETKNYGNREYDRGVSCAIQLDVGVAEPVFVLENGATIEDVIIGPNAVEGIHCRGSCTITRVWFRDVCEDAISARGNGDVLITGGGAQNAADKIVQHEGKGTVTIRDYTVANVGKVYRSCGNCSNNSSRGPRHVVIENLTANGVKTNIVGINDNFGDTATISGSCGTVTGEICQQYKGVAGPSSESPKNSGKDSCKGDQGKLAKGALPAC</sequence>
<feature type="compositionally biased region" description="Basic and acidic residues" evidence="11">
    <location>
        <begin position="228"/>
        <end position="239"/>
    </location>
</feature>
<evidence type="ECO:0000256" key="4">
    <source>
        <dbReference type="ARBA" id="ARBA00006463"/>
    </source>
</evidence>
<comment type="subcellular location">
    <subcellularLocation>
        <location evidence="3 10">Secreted</location>
    </subcellularLocation>
</comment>
<dbReference type="GO" id="GO:0005576">
    <property type="term" value="C:extracellular region"/>
    <property type="evidence" value="ECO:0007669"/>
    <property type="project" value="UniProtKB-SubCell"/>
</dbReference>
<dbReference type="GO" id="GO:0045490">
    <property type="term" value="P:pectin catabolic process"/>
    <property type="evidence" value="ECO:0007669"/>
    <property type="project" value="TreeGrafter"/>
</dbReference>
<dbReference type="EMBL" id="KZ678136">
    <property type="protein sequence ID" value="PSN66036.1"/>
    <property type="molecule type" value="Genomic_DNA"/>
</dbReference>
<keyword evidence="6" id="KW-0732">Signal</keyword>
<dbReference type="OrthoDB" id="441042at2759"/>
<dbReference type="GO" id="GO:0030570">
    <property type="term" value="F:pectate lyase activity"/>
    <property type="evidence" value="ECO:0007669"/>
    <property type="project" value="UniProtKB-UniRule"/>
</dbReference>
<evidence type="ECO:0000313" key="13">
    <source>
        <dbReference type="Proteomes" id="UP000240883"/>
    </source>
</evidence>
<feature type="region of interest" description="Disordered" evidence="11">
    <location>
        <begin position="217"/>
        <end position="248"/>
    </location>
</feature>
<protein>
    <recommendedName>
        <fullName evidence="10">Pectate lyase</fullName>
        <ecNumber evidence="10">4.2.2.2</ecNumber>
    </recommendedName>
</protein>
<dbReference type="STRING" id="1448308.A0A2T2NL87"/>
<evidence type="ECO:0000256" key="11">
    <source>
        <dbReference type="SAM" id="MobiDB-lite"/>
    </source>
</evidence>
<evidence type="ECO:0000256" key="10">
    <source>
        <dbReference type="RuleBase" id="RU367009"/>
    </source>
</evidence>